<comment type="similarity">
    <text evidence="1">Belongs to the universal ribosomal protein uS9 family.</text>
</comment>
<dbReference type="InterPro" id="IPR023035">
    <property type="entry name" value="Ribosomal_uS9_bac/plastid"/>
</dbReference>
<accession>A0A0M0J9V3</accession>
<dbReference type="GO" id="GO:0003735">
    <property type="term" value="F:structural constituent of ribosome"/>
    <property type="evidence" value="ECO:0007669"/>
    <property type="project" value="InterPro"/>
</dbReference>
<dbReference type="GO" id="GO:0022627">
    <property type="term" value="C:cytosolic small ribosomal subunit"/>
    <property type="evidence" value="ECO:0007669"/>
    <property type="project" value="TreeGrafter"/>
</dbReference>
<dbReference type="Proteomes" id="UP000037460">
    <property type="component" value="Unassembled WGS sequence"/>
</dbReference>
<dbReference type="InterPro" id="IPR020568">
    <property type="entry name" value="Ribosomal_Su5_D2-typ_SF"/>
</dbReference>
<comment type="caution">
    <text evidence="5">The sequence shown here is derived from an EMBL/GenBank/DDBJ whole genome shotgun (WGS) entry which is preliminary data.</text>
</comment>
<dbReference type="Gene3D" id="3.30.230.10">
    <property type="match status" value="1"/>
</dbReference>
<evidence type="ECO:0000256" key="2">
    <source>
        <dbReference type="ARBA" id="ARBA00022980"/>
    </source>
</evidence>
<keyword evidence="6" id="KW-1185">Reference proteome</keyword>
<keyword evidence="3" id="KW-0687">Ribonucleoprotein</keyword>
<keyword evidence="2 5" id="KW-0689">Ribosomal protein</keyword>
<dbReference type="EMBL" id="JWZX01003232">
    <property type="protein sequence ID" value="KOO22978.1"/>
    <property type="molecule type" value="Genomic_DNA"/>
</dbReference>
<feature type="compositionally biased region" description="Basic residues" evidence="4">
    <location>
        <begin position="130"/>
        <end position="149"/>
    </location>
</feature>
<dbReference type="GO" id="GO:0003723">
    <property type="term" value="F:RNA binding"/>
    <property type="evidence" value="ECO:0007669"/>
    <property type="project" value="TreeGrafter"/>
</dbReference>
<reference evidence="6" key="1">
    <citation type="journal article" date="2015" name="PLoS Genet.">
        <title>Genome Sequence and Transcriptome Analyses of Chrysochromulina tobin: Metabolic Tools for Enhanced Algal Fitness in the Prominent Order Prymnesiales (Haptophyceae).</title>
        <authorList>
            <person name="Hovde B.T."/>
            <person name="Deodato C.R."/>
            <person name="Hunsperger H.M."/>
            <person name="Ryken S.A."/>
            <person name="Yost W."/>
            <person name="Jha R.K."/>
            <person name="Patterson J."/>
            <person name="Monnat R.J. Jr."/>
            <person name="Barlow S.B."/>
            <person name="Starkenburg S.R."/>
            <person name="Cattolico R.A."/>
        </authorList>
    </citation>
    <scope>NUCLEOTIDE SEQUENCE</scope>
    <source>
        <strain evidence="6">CCMP291</strain>
    </source>
</reference>
<protein>
    <submittedName>
        <fullName evidence="5">30s ribosomal protein s9</fullName>
    </submittedName>
</protein>
<proteinExistence type="inferred from homology"/>
<feature type="region of interest" description="Disordered" evidence="4">
    <location>
        <begin position="129"/>
        <end position="149"/>
    </location>
</feature>
<sequence>MRPPGDTSRKWVKVDELGRAYATGRRKTAVARVWIWPTKEDKLAEVRINRKSLSSFFGGHWVHRHTVLAPFFETATAGRFSVMATVKGGGISGQAEAVRHGIATAMQGLDASLRPVLKSAGFMTRDARVRERKKPGQKGARKKFAWVKR</sequence>
<gene>
    <name evidence="5" type="ORF">Ctob_004605</name>
</gene>
<dbReference type="InterPro" id="IPR000754">
    <property type="entry name" value="Ribosomal_uS9"/>
</dbReference>
<dbReference type="InterPro" id="IPR014721">
    <property type="entry name" value="Ribsml_uS5_D2-typ_fold_subgr"/>
</dbReference>
<name>A0A0M0J9V3_9EUKA</name>
<dbReference type="OrthoDB" id="10254627at2759"/>
<evidence type="ECO:0000256" key="1">
    <source>
        <dbReference type="ARBA" id="ARBA00005251"/>
    </source>
</evidence>
<dbReference type="Pfam" id="PF00380">
    <property type="entry name" value="Ribosomal_S9"/>
    <property type="match status" value="1"/>
</dbReference>
<dbReference type="GO" id="GO:0006412">
    <property type="term" value="P:translation"/>
    <property type="evidence" value="ECO:0007669"/>
    <property type="project" value="InterPro"/>
</dbReference>
<dbReference type="AlphaFoldDB" id="A0A0M0J9V3"/>
<evidence type="ECO:0000256" key="3">
    <source>
        <dbReference type="ARBA" id="ARBA00023274"/>
    </source>
</evidence>
<evidence type="ECO:0000313" key="5">
    <source>
        <dbReference type="EMBL" id="KOO22978.1"/>
    </source>
</evidence>
<dbReference type="SUPFAM" id="SSF54211">
    <property type="entry name" value="Ribosomal protein S5 domain 2-like"/>
    <property type="match status" value="1"/>
</dbReference>
<dbReference type="NCBIfam" id="NF001099">
    <property type="entry name" value="PRK00132.1"/>
    <property type="match status" value="1"/>
</dbReference>
<evidence type="ECO:0000256" key="4">
    <source>
        <dbReference type="SAM" id="MobiDB-lite"/>
    </source>
</evidence>
<dbReference type="PANTHER" id="PTHR21569:SF1">
    <property type="entry name" value="SMALL RIBOSOMAL SUBUNIT PROTEIN US9M"/>
    <property type="match status" value="1"/>
</dbReference>
<evidence type="ECO:0000313" key="6">
    <source>
        <dbReference type="Proteomes" id="UP000037460"/>
    </source>
</evidence>
<organism evidence="5 6">
    <name type="scientific">Chrysochromulina tobinii</name>
    <dbReference type="NCBI Taxonomy" id="1460289"/>
    <lineage>
        <taxon>Eukaryota</taxon>
        <taxon>Haptista</taxon>
        <taxon>Haptophyta</taxon>
        <taxon>Prymnesiophyceae</taxon>
        <taxon>Prymnesiales</taxon>
        <taxon>Chrysochromulinaceae</taxon>
        <taxon>Chrysochromulina</taxon>
    </lineage>
</organism>
<dbReference type="PANTHER" id="PTHR21569">
    <property type="entry name" value="RIBOSOMAL PROTEIN S9"/>
    <property type="match status" value="1"/>
</dbReference>